<evidence type="ECO:0000313" key="1">
    <source>
        <dbReference type="EMBL" id="HIH93147.1"/>
    </source>
</evidence>
<dbReference type="Proteomes" id="UP000600774">
    <property type="component" value="Unassembled WGS sequence"/>
</dbReference>
<proteinExistence type="predicted"/>
<dbReference type="GeneID" id="1473399"/>
<organism evidence="1 2">
    <name type="scientific">Methanosarcina acetivorans</name>
    <dbReference type="NCBI Taxonomy" id="2214"/>
    <lineage>
        <taxon>Archaea</taxon>
        <taxon>Methanobacteriati</taxon>
        <taxon>Methanobacteriota</taxon>
        <taxon>Stenosarchaea group</taxon>
        <taxon>Methanomicrobia</taxon>
        <taxon>Methanosarcinales</taxon>
        <taxon>Methanosarcinaceae</taxon>
        <taxon>Methanosarcina</taxon>
    </lineage>
</organism>
<accession>A0A832SFW5</accession>
<dbReference type="RefSeq" id="WP_011021525.1">
    <property type="nucleotide sequence ID" value="NZ_DUJU01000041.1"/>
</dbReference>
<evidence type="ECO:0000313" key="2">
    <source>
        <dbReference type="Proteomes" id="UP000600774"/>
    </source>
</evidence>
<name>A0A832SFW5_9EURY</name>
<reference evidence="1" key="1">
    <citation type="journal article" date="2020" name="bioRxiv">
        <title>A rank-normalized archaeal taxonomy based on genome phylogeny resolves widespread incomplete and uneven classifications.</title>
        <authorList>
            <person name="Rinke C."/>
            <person name="Chuvochina M."/>
            <person name="Mussig A.J."/>
            <person name="Chaumeil P.-A."/>
            <person name="Waite D.W."/>
            <person name="Whitman W.B."/>
            <person name="Parks D.H."/>
            <person name="Hugenholtz P."/>
        </authorList>
    </citation>
    <scope>NUCLEOTIDE SEQUENCE</scope>
    <source>
        <strain evidence="1">UBA8876</strain>
    </source>
</reference>
<dbReference type="EMBL" id="DUJU01000041">
    <property type="protein sequence ID" value="HIH93147.1"/>
    <property type="molecule type" value="Genomic_DNA"/>
</dbReference>
<comment type="caution">
    <text evidence="1">The sequence shown here is derived from an EMBL/GenBank/DDBJ whole genome shotgun (WGS) entry which is preliminary data.</text>
</comment>
<protein>
    <submittedName>
        <fullName evidence="1">Uncharacterized protein</fullName>
    </submittedName>
</protein>
<dbReference type="AlphaFoldDB" id="A0A832SFW5"/>
<gene>
    <name evidence="1" type="ORF">HA338_03595</name>
</gene>
<sequence length="140" mass="15322">MPGNVVETVPYHVNSKNIDETLKVQISVSEIPEGEDDAAGINASGALLNGTVLAFTDLKYKFVTNESEYLQDFDGDQILARMLKFDREKVEAVLEVGEVTVTLTSKVEYNNGIFSDMASLEGSDVIAVIEKDSKKDKTSK</sequence>